<name>A0A557SZC1_9ARCH</name>
<comment type="caution">
    <text evidence="1">The sequence shown here is derived from an EMBL/GenBank/DDBJ whole genome shotgun (WGS) entry which is preliminary data.</text>
</comment>
<protein>
    <submittedName>
        <fullName evidence="1">Uncharacterized protein</fullName>
    </submittedName>
</protein>
<dbReference type="Proteomes" id="UP000315289">
    <property type="component" value="Unassembled WGS sequence"/>
</dbReference>
<gene>
    <name evidence="1" type="ORF">NARC_10364</name>
</gene>
<keyword evidence="2" id="KW-1185">Reference proteome</keyword>
<organism evidence="1 2">
    <name type="scientific">Candidatus Nitrosocosmicus arcticus</name>
    <dbReference type="NCBI Taxonomy" id="2035267"/>
    <lineage>
        <taxon>Archaea</taxon>
        <taxon>Nitrososphaerota</taxon>
        <taxon>Nitrososphaeria</taxon>
        <taxon>Nitrososphaerales</taxon>
        <taxon>Nitrososphaeraceae</taxon>
        <taxon>Candidatus Nitrosocosmicus</taxon>
    </lineage>
</organism>
<dbReference type="AlphaFoldDB" id="A0A557SZC1"/>
<evidence type="ECO:0000313" key="2">
    <source>
        <dbReference type="Proteomes" id="UP000315289"/>
    </source>
</evidence>
<accession>A0A557SZC1</accession>
<sequence>MIKEFYGSFTNKNQAPRNFCQNEVEWITMDGMPTEEDTLNLNLFLRATFQRC</sequence>
<evidence type="ECO:0000313" key="1">
    <source>
        <dbReference type="EMBL" id="TVP41958.1"/>
    </source>
</evidence>
<dbReference type="EMBL" id="VOAH01000001">
    <property type="protein sequence ID" value="TVP41958.1"/>
    <property type="molecule type" value="Genomic_DNA"/>
</dbReference>
<reference evidence="1 2" key="1">
    <citation type="journal article" date="2019" name="Front. Microbiol.">
        <title>Ammonia Oxidation by the Arctic Terrestrial Thaumarchaeote Candidatus Nitrosocosmicus arcticus Is Stimulated by Increasing Temperatures.</title>
        <authorList>
            <person name="Alves R.J.E."/>
            <person name="Kerou M."/>
            <person name="Zappe A."/>
            <person name="Bittner R."/>
            <person name="Abby S.S."/>
            <person name="Schmidt H.A."/>
            <person name="Pfeifer K."/>
            <person name="Schleper C."/>
        </authorList>
    </citation>
    <scope>NUCLEOTIDE SEQUENCE [LARGE SCALE GENOMIC DNA]</scope>
    <source>
        <strain evidence="1 2">Kfb</strain>
    </source>
</reference>
<proteinExistence type="predicted"/>